<protein>
    <submittedName>
        <fullName evidence="2">Uncharacterized protein</fullName>
    </submittedName>
</protein>
<organism evidence="2 3">
    <name type="scientific">Ruegeria sediminis</name>
    <dbReference type="NCBI Taxonomy" id="2583820"/>
    <lineage>
        <taxon>Bacteria</taxon>
        <taxon>Pseudomonadati</taxon>
        <taxon>Pseudomonadota</taxon>
        <taxon>Alphaproteobacteria</taxon>
        <taxon>Rhodobacterales</taxon>
        <taxon>Roseobacteraceae</taxon>
        <taxon>Ruegeria</taxon>
    </lineage>
</organism>
<gene>
    <name evidence="2" type="ORF">FGK63_06285</name>
</gene>
<name>A0ABY2X0G1_9RHOB</name>
<proteinExistence type="predicted"/>
<reference evidence="2 3" key="1">
    <citation type="submission" date="2019-05" db="EMBL/GenBank/DDBJ databases">
        <title>Ruegeria sp. nov., isolated from tidal flat.</title>
        <authorList>
            <person name="Kim W."/>
        </authorList>
    </citation>
    <scope>NUCLEOTIDE SEQUENCE [LARGE SCALE GENOMIC DNA]</scope>
    <source>
        <strain evidence="2 3">CAU 1488</strain>
    </source>
</reference>
<accession>A0ABY2X0G1</accession>
<evidence type="ECO:0000256" key="1">
    <source>
        <dbReference type="SAM" id="MobiDB-lite"/>
    </source>
</evidence>
<evidence type="ECO:0000313" key="3">
    <source>
        <dbReference type="Proteomes" id="UP001193035"/>
    </source>
</evidence>
<keyword evidence="3" id="KW-1185">Reference proteome</keyword>
<feature type="region of interest" description="Disordered" evidence="1">
    <location>
        <begin position="41"/>
        <end position="70"/>
    </location>
</feature>
<comment type="caution">
    <text evidence="2">The sequence shown here is derived from an EMBL/GenBank/DDBJ whole genome shotgun (WGS) entry which is preliminary data.</text>
</comment>
<dbReference type="RefSeq" id="WP_138840754.1">
    <property type="nucleotide sequence ID" value="NZ_VCPD01000002.1"/>
</dbReference>
<dbReference type="Proteomes" id="UP001193035">
    <property type="component" value="Unassembled WGS sequence"/>
</dbReference>
<dbReference type="EMBL" id="VCPD01000002">
    <property type="protein sequence ID" value="TMV08725.1"/>
    <property type="molecule type" value="Genomic_DNA"/>
</dbReference>
<sequence>MTSRPRWLPSVGKQMAGEMAKQLEAALNHVVFLEVEFHDNLIGQEEGEPQSQGNDESAVHAPQPRLPVRG</sequence>
<evidence type="ECO:0000313" key="2">
    <source>
        <dbReference type="EMBL" id="TMV08725.1"/>
    </source>
</evidence>